<dbReference type="InterPro" id="IPR012292">
    <property type="entry name" value="Globin/Proto"/>
</dbReference>
<protein>
    <recommendedName>
        <fullName evidence="6">Globin domain-containing protein</fullName>
    </recommendedName>
</protein>
<dbReference type="SUPFAM" id="SSF46458">
    <property type="entry name" value="Globin-like"/>
    <property type="match status" value="1"/>
</dbReference>
<evidence type="ECO:0000256" key="4">
    <source>
        <dbReference type="ARBA" id="ARBA00023004"/>
    </source>
</evidence>
<evidence type="ECO:0000313" key="8">
    <source>
        <dbReference type="Proteomes" id="UP001500279"/>
    </source>
</evidence>
<dbReference type="Gene3D" id="1.10.490.10">
    <property type="entry name" value="Globins"/>
    <property type="match status" value="1"/>
</dbReference>
<dbReference type="PANTHER" id="PTHR43396:SF3">
    <property type="entry name" value="FLAVOHEMOPROTEIN"/>
    <property type="match status" value="1"/>
</dbReference>
<sequence length="152" mass="16708">MTTLDTSTIELVRTSWALVAPSQPEVASQFYRHLLRLDPSLAPMFGGDMTVQGQRLMSMIGAALTLLDQPEQLMPVLRSLGARHLGYGVQDSHYPVVAEALFQTLHDGLACAFTEDVRAAWTSVYSMLANEMMSGAAAERLRDHSRQQVEAS</sequence>
<dbReference type="Pfam" id="PF00042">
    <property type="entry name" value="Globin"/>
    <property type="match status" value="1"/>
</dbReference>
<reference evidence="7 8" key="1">
    <citation type="journal article" date="2019" name="Int. J. Syst. Evol. Microbiol.">
        <title>The Global Catalogue of Microorganisms (GCM) 10K type strain sequencing project: providing services to taxonomists for standard genome sequencing and annotation.</title>
        <authorList>
            <consortium name="The Broad Institute Genomics Platform"/>
            <consortium name="The Broad Institute Genome Sequencing Center for Infectious Disease"/>
            <person name="Wu L."/>
            <person name="Ma J."/>
        </authorList>
    </citation>
    <scope>NUCLEOTIDE SEQUENCE [LARGE SCALE GENOMIC DNA]</scope>
    <source>
        <strain evidence="7 8">JCM 15503</strain>
    </source>
</reference>
<keyword evidence="2 5" id="KW-0561">Oxygen transport</keyword>
<dbReference type="PROSITE" id="PS01033">
    <property type="entry name" value="GLOBIN"/>
    <property type="match status" value="1"/>
</dbReference>
<keyword evidence="8" id="KW-1185">Reference proteome</keyword>
<feature type="domain" description="Globin" evidence="6">
    <location>
        <begin position="3"/>
        <end position="137"/>
    </location>
</feature>
<organism evidence="7 8">
    <name type="scientific">Ideonella azotifigens</name>
    <dbReference type="NCBI Taxonomy" id="513160"/>
    <lineage>
        <taxon>Bacteria</taxon>
        <taxon>Pseudomonadati</taxon>
        <taxon>Pseudomonadota</taxon>
        <taxon>Betaproteobacteria</taxon>
        <taxon>Burkholderiales</taxon>
        <taxon>Sphaerotilaceae</taxon>
        <taxon>Ideonella</taxon>
    </lineage>
</organism>
<comment type="similarity">
    <text evidence="5">Belongs to the globin family.</text>
</comment>
<dbReference type="PANTHER" id="PTHR43396">
    <property type="entry name" value="FLAVOHEMOPROTEIN"/>
    <property type="match status" value="1"/>
</dbReference>
<dbReference type="InterPro" id="IPR009050">
    <property type="entry name" value="Globin-like_sf"/>
</dbReference>
<dbReference type="Proteomes" id="UP001500279">
    <property type="component" value="Unassembled WGS sequence"/>
</dbReference>
<keyword evidence="4" id="KW-0408">Iron</keyword>
<gene>
    <name evidence="7" type="ORF">GCM10009107_23530</name>
</gene>
<evidence type="ECO:0000313" key="7">
    <source>
        <dbReference type="EMBL" id="GAA0751095.1"/>
    </source>
</evidence>
<evidence type="ECO:0000256" key="3">
    <source>
        <dbReference type="ARBA" id="ARBA00022723"/>
    </source>
</evidence>
<keyword evidence="5" id="KW-0813">Transport</keyword>
<dbReference type="RefSeq" id="WP_141287298.1">
    <property type="nucleotide sequence ID" value="NZ_BAAAEW010000013.1"/>
</dbReference>
<dbReference type="EMBL" id="BAAAEW010000013">
    <property type="protein sequence ID" value="GAA0751095.1"/>
    <property type="molecule type" value="Genomic_DNA"/>
</dbReference>
<comment type="caution">
    <text evidence="7">The sequence shown here is derived from an EMBL/GenBank/DDBJ whole genome shotgun (WGS) entry which is preliminary data.</text>
</comment>
<proteinExistence type="inferred from homology"/>
<dbReference type="InterPro" id="IPR000971">
    <property type="entry name" value="Globin"/>
</dbReference>
<evidence type="ECO:0000256" key="2">
    <source>
        <dbReference type="ARBA" id="ARBA00022621"/>
    </source>
</evidence>
<evidence type="ECO:0000259" key="6">
    <source>
        <dbReference type="PROSITE" id="PS01033"/>
    </source>
</evidence>
<accession>A0ABN1K0A4</accession>
<name>A0ABN1K0A4_9BURK</name>
<keyword evidence="1 5" id="KW-0349">Heme</keyword>
<keyword evidence="3" id="KW-0479">Metal-binding</keyword>
<evidence type="ECO:0000256" key="1">
    <source>
        <dbReference type="ARBA" id="ARBA00022617"/>
    </source>
</evidence>
<evidence type="ECO:0000256" key="5">
    <source>
        <dbReference type="RuleBase" id="RU000356"/>
    </source>
</evidence>